<protein>
    <submittedName>
        <fullName evidence="2">Uncharacterized protein</fullName>
    </submittedName>
</protein>
<evidence type="ECO:0000313" key="3">
    <source>
        <dbReference type="Proteomes" id="UP000709295"/>
    </source>
</evidence>
<sequence length="190" mass="21632">MNDGKQNMNISASKLRTLNKRKTRLAIIIASVVFVEVDGNVATSCLTECRRATRSLDCSCHPTGLIHVYLNSPTRVFLSKKCPNQIVQNVGRSRTSELPALESSHAVRDATDKAAPTSPDESCQNRSTFDNKFRTSQTRHKRYRQRQRSERESLEQEVKELALKLKQERASQSTCSGWRKAAKRREHLFI</sequence>
<dbReference type="EMBL" id="JAENGY010002214">
    <property type="protein sequence ID" value="KAG6944999.1"/>
    <property type="molecule type" value="Genomic_DNA"/>
</dbReference>
<feature type="region of interest" description="Disordered" evidence="1">
    <location>
        <begin position="97"/>
        <end position="128"/>
    </location>
</feature>
<comment type="caution">
    <text evidence="2">The sequence shown here is derived from an EMBL/GenBank/DDBJ whole genome shotgun (WGS) entry which is preliminary data.</text>
</comment>
<feature type="region of interest" description="Disordered" evidence="1">
    <location>
        <begin position="134"/>
        <end position="153"/>
    </location>
</feature>
<feature type="compositionally biased region" description="Basic residues" evidence="1">
    <location>
        <begin position="137"/>
        <end position="146"/>
    </location>
</feature>
<reference evidence="2" key="1">
    <citation type="submission" date="2021-01" db="EMBL/GenBank/DDBJ databases">
        <title>Phytophthora aleatoria, a newly-described species from Pinus radiata is distinct from Phytophthora cactorum isolates based on comparative genomics.</title>
        <authorList>
            <person name="Mcdougal R."/>
            <person name="Panda P."/>
            <person name="Williams N."/>
            <person name="Studholme D.J."/>
        </authorList>
    </citation>
    <scope>NUCLEOTIDE SEQUENCE</scope>
    <source>
        <strain evidence="2">NZFS 4037</strain>
    </source>
</reference>
<organism evidence="2 3">
    <name type="scientific">Phytophthora aleatoria</name>
    <dbReference type="NCBI Taxonomy" id="2496075"/>
    <lineage>
        <taxon>Eukaryota</taxon>
        <taxon>Sar</taxon>
        <taxon>Stramenopiles</taxon>
        <taxon>Oomycota</taxon>
        <taxon>Peronosporomycetes</taxon>
        <taxon>Peronosporales</taxon>
        <taxon>Peronosporaceae</taxon>
        <taxon>Phytophthora</taxon>
    </lineage>
</organism>
<gene>
    <name evidence="2" type="ORF">JG688_00016795</name>
</gene>
<name>A0A8J5IBN7_9STRA</name>
<dbReference type="AlphaFoldDB" id="A0A8J5IBN7"/>
<proteinExistence type="predicted"/>
<feature type="compositionally biased region" description="Polar residues" evidence="1">
    <location>
        <begin position="119"/>
        <end position="128"/>
    </location>
</feature>
<accession>A0A8J5IBN7</accession>
<dbReference type="Proteomes" id="UP000709295">
    <property type="component" value="Unassembled WGS sequence"/>
</dbReference>
<keyword evidence="3" id="KW-1185">Reference proteome</keyword>
<evidence type="ECO:0000256" key="1">
    <source>
        <dbReference type="SAM" id="MobiDB-lite"/>
    </source>
</evidence>
<evidence type="ECO:0000313" key="2">
    <source>
        <dbReference type="EMBL" id="KAG6944999.1"/>
    </source>
</evidence>